<sequence>MESLSPQVVFATKLPILNPNEFDLWKMRIEQYFVTTDYCLWEVILNGDSPIPTRVIDGVVHPVAHTTVEKRLARKNEVKARGTLLIALPDKHQLKFNIHKDAKTLMEAIEKRFGGNKETNKKLISQLEILGESLSQEDINLKFLRSLPAEWRTHTLIWRNKTDLEDQSLDDLFNSLKIYEAEVKSLSTASPTTQNIAFMSSQNTNSTNESVSDVVSVSATSAKVPVSALPNVDTLNTDDLEEMDLKWQMDMLTMRARRFLQRTGRNLGANGTTLIGFDMSKVECYNCHRRGHFAKQCRSPKDTRKNVLVETQRRNVPVETSTSSALVSQCDGIGSYDWSFQAEEDPTNYALMAFTSSSSSCSDNELRYNALVDLRKKFEKAKQERDELKLKLDKFQTSSKNLIYDRYQSGEGYRAVPPPYTGTFMPPKPDLVFHDAPTVNETVPTTFNVELSPTKADKDLSQSNRPTAPIIKDCVSDSEDEYKGKPMPTQKAPSFVQPTEHVKTTRPYVKPVEHPIPAANLKTDIPNPKGYGNYMNRKACFVLLTKSKLVPLTAARPAPTAIPHNIVIKPRPAKTVGTKPHSPKRRPINLRPSPLASNFPLKVTTVKVPKVNAVKGVKGNWGNPQYDLKDKGVIDSGCLMHITGNMSYLSDFEEINGGYVAFSGNPKGGKITVLLRVPRENNMYNVDLKNIVPSGDLTCLFANVTLDESNLWHRRLGHINFKRMNKLVKGNLVRGLPSKVFENNHTCVACKKGKQHRPSYKFDGKADEGFLVGYSVSSSGPTWLFDIDTLTKSMNYQPVTTSKQPNPSADPQNTDDDATFDDDAAFEVEKPESKVHVSPSSSAKTKKHDDTIKSEAKGKSLVDTSIPAVGQILTNNTKTFIAACLSNTAVSPTLRKSSYVDPSQYPNDPNMPALEDITYSNDDDDVGAEADFSNMETTITISPIPKTRVQKDHHVTQIIGDLSIATQTRSMTRMVKYQGGLTHINYEDFHTYMFAWFLSQEEPKRVHQALKDPSWFKDPDYPDKVYKVVKALYGLHQAPRAWSMIGSLMYLTSSRPDIMFVVCACARFQVTPKASHLHAVKRIFRYLKGKPHLGLWYPRDSPFSLVAYSDSDYAGASLDRKSTTGDQTVSGKDSSNPLMADNLPKTVWYSTHQYQLDVNDGIEVSAVDLKATAVRLSVTTVSSKFLLFDASEGFEQILDFLNASVINYALTVNPTIYVSCIKQFWSSISVKKVNDVIRLQALIDRKKVLITEDIVRQALRLDDVESIDCLPNEEIFAELARMGYEKCSTKLTFYSLVRNVNSSSKFYMYSRFLQLMIAAQVGKGFSRVNTPLFKGMLVQQQAANDVDDVVADNVPADDVVDVVADDVIADDVADVVAHAAAKPTPPSPTPTTPPPTPQDLPSTSLDDELERAELKEVIEVVTTAKLITELVIAAATTITAAAPMTTATITAAPSAARRRKKVVIREPEETATPSTIVHSGSKSKDKGKGILVEEPKPLKKPIFEKYFNSNVAFLEKSEKELEEEASRALKRKSESSKEKAVKKKKYDEEVEELKKHLQIVPNDDDDVYTKATPLALKVPVVDYQIHTKNNKPHYKIIRADGTYKLFLSFLSLLRNFDREDLEMLWQIVQERFASLKPNNFSDDFLLSTLKAMFEKPIVEAQVWKNQRGIHGFAKVKSWRLLESCGVHIITFTTTQKILLVERRYHLTSFTLDQMLNNVRLEVKEESKVPLELLRFVRRQQQEAYRLDFGVEAVEDFKEYTLRDYYCWLKTYCCWYKLKLLNNAADSRLRLLKQSVAVDDKMKK</sequence>
<dbReference type="GO" id="GO:0008270">
    <property type="term" value="F:zinc ion binding"/>
    <property type="evidence" value="ECO:0007669"/>
    <property type="project" value="UniProtKB-KW"/>
</dbReference>
<keyword evidence="2" id="KW-0175">Coiled coil</keyword>
<protein>
    <recommendedName>
        <fullName evidence="4">CCHC-type domain-containing protein</fullName>
    </recommendedName>
</protein>
<dbReference type="GO" id="GO:0003676">
    <property type="term" value="F:nucleic acid binding"/>
    <property type="evidence" value="ECO:0007669"/>
    <property type="project" value="InterPro"/>
</dbReference>
<organism evidence="5">
    <name type="scientific">Tanacetum cinerariifolium</name>
    <name type="common">Dalmatian daisy</name>
    <name type="synonym">Chrysanthemum cinerariifolium</name>
    <dbReference type="NCBI Taxonomy" id="118510"/>
    <lineage>
        <taxon>Eukaryota</taxon>
        <taxon>Viridiplantae</taxon>
        <taxon>Streptophyta</taxon>
        <taxon>Embryophyta</taxon>
        <taxon>Tracheophyta</taxon>
        <taxon>Spermatophyta</taxon>
        <taxon>Magnoliopsida</taxon>
        <taxon>eudicotyledons</taxon>
        <taxon>Gunneridae</taxon>
        <taxon>Pentapetalae</taxon>
        <taxon>asterids</taxon>
        <taxon>campanulids</taxon>
        <taxon>Asterales</taxon>
        <taxon>Asteraceae</taxon>
        <taxon>Asteroideae</taxon>
        <taxon>Anthemideae</taxon>
        <taxon>Anthemidinae</taxon>
        <taxon>Tanacetum</taxon>
    </lineage>
</organism>
<dbReference type="Pfam" id="PF13976">
    <property type="entry name" value="gag_pre-integrs"/>
    <property type="match status" value="1"/>
</dbReference>
<dbReference type="PROSITE" id="PS50158">
    <property type="entry name" value="ZF_CCHC"/>
    <property type="match status" value="1"/>
</dbReference>
<dbReference type="SUPFAM" id="SSF57756">
    <property type="entry name" value="Retrovirus zinc finger-like domains"/>
    <property type="match status" value="1"/>
</dbReference>
<proteinExistence type="predicted"/>
<comment type="caution">
    <text evidence="5">The sequence shown here is derived from an EMBL/GenBank/DDBJ whole genome shotgun (WGS) entry which is preliminary data.</text>
</comment>
<keyword evidence="1" id="KW-0862">Zinc</keyword>
<feature type="region of interest" description="Disordered" evidence="3">
    <location>
        <begin position="572"/>
        <end position="593"/>
    </location>
</feature>
<gene>
    <name evidence="5" type="ORF">Tci_064433</name>
</gene>
<evidence type="ECO:0000256" key="1">
    <source>
        <dbReference type="PROSITE-ProRule" id="PRU00047"/>
    </source>
</evidence>
<feature type="compositionally biased region" description="Pro residues" evidence="3">
    <location>
        <begin position="1383"/>
        <end position="1398"/>
    </location>
</feature>
<keyword evidence="1" id="KW-0479">Metal-binding</keyword>
<evidence type="ECO:0000313" key="5">
    <source>
        <dbReference type="EMBL" id="GEU92455.1"/>
    </source>
</evidence>
<dbReference type="PANTHER" id="PTHR11439">
    <property type="entry name" value="GAG-POL-RELATED RETROTRANSPOSON"/>
    <property type="match status" value="1"/>
</dbReference>
<evidence type="ECO:0000256" key="3">
    <source>
        <dbReference type="SAM" id="MobiDB-lite"/>
    </source>
</evidence>
<accession>A0A6L2P5Y4</accession>
<dbReference type="PANTHER" id="PTHR11439:SF495">
    <property type="entry name" value="REVERSE TRANSCRIPTASE, RNA-DEPENDENT DNA POLYMERASE-RELATED"/>
    <property type="match status" value="1"/>
</dbReference>
<evidence type="ECO:0000259" key="4">
    <source>
        <dbReference type="PROSITE" id="PS50158"/>
    </source>
</evidence>
<feature type="region of interest" description="Disordered" evidence="3">
    <location>
        <begin position="797"/>
        <end position="856"/>
    </location>
</feature>
<feature type="region of interest" description="Disordered" evidence="3">
    <location>
        <begin position="1469"/>
        <end position="1488"/>
    </location>
</feature>
<keyword evidence="1" id="KW-0863">Zinc-finger</keyword>
<feature type="compositionally biased region" description="Polar residues" evidence="3">
    <location>
        <begin position="797"/>
        <end position="812"/>
    </location>
</feature>
<feature type="coiled-coil region" evidence="2">
    <location>
        <begin position="1511"/>
        <end position="1538"/>
    </location>
</feature>
<feature type="coiled-coil region" evidence="2">
    <location>
        <begin position="371"/>
        <end position="398"/>
    </location>
</feature>
<dbReference type="InterPro" id="IPR036875">
    <property type="entry name" value="Znf_CCHC_sf"/>
</dbReference>
<feature type="region of interest" description="Disordered" evidence="3">
    <location>
        <begin position="478"/>
        <end position="501"/>
    </location>
</feature>
<evidence type="ECO:0000256" key="2">
    <source>
        <dbReference type="SAM" id="Coils"/>
    </source>
</evidence>
<name>A0A6L2P5Y4_TANCI</name>
<feature type="region of interest" description="Disordered" evidence="3">
    <location>
        <begin position="1380"/>
        <end position="1404"/>
    </location>
</feature>
<dbReference type="SMART" id="SM00343">
    <property type="entry name" value="ZnF_C2HC"/>
    <property type="match status" value="1"/>
</dbReference>
<feature type="compositionally biased region" description="Acidic residues" evidence="3">
    <location>
        <begin position="813"/>
        <end position="826"/>
    </location>
</feature>
<dbReference type="Gene3D" id="4.10.60.10">
    <property type="entry name" value="Zinc finger, CCHC-type"/>
    <property type="match status" value="1"/>
</dbReference>
<reference evidence="5" key="1">
    <citation type="journal article" date="2019" name="Sci. Rep.">
        <title>Draft genome of Tanacetum cinerariifolium, the natural source of mosquito coil.</title>
        <authorList>
            <person name="Yamashiro T."/>
            <person name="Shiraishi A."/>
            <person name="Satake H."/>
            <person name="Nakayama K."/>
        </authorList>
    </citation>
    <scope>NUCLEOTIDE SEQUENCE</scope>
</reference>
<feature type="domain" description="CCHC-type" evidence="4">
    <location>
        <begin position="284"/>
        <end position="299"/>
    </location>
</feature>
<dbReference type="InterPro" id="IPR001878">
    <property type="entry name" value="Znf_CCHC"/>
</dbReference>
<dbReference type="InterPro" id="IPR025724">
    <property type="entry name" value="GAG-pre-integrase_dom"/>
</dbReference>
<dbReference type="EMBL" id="BKCJ010010633">
    <property type="protein sequence ID" value="GEU92455.1"/>
    <property type="molecule type" value="Genomic_DNA"/>
</dbReference>
<feature type="compositionally biased region" description="Basic and acidic residues" evidence="3">
    <location>
        <begin position="847"/>
        <end position="856"/>
    </location>
</feature>